<dbReference type="InterPro" id="IPR027417">
    <property type="entry name" value="P-loop_NTPase"/>
</dbReference>
<dbReference type="Proteomes" id="UP001153636">
    <property type="component" value="Chromosome 3"/>
</dbReference>
<comment type="similarity">
    <text evidence="1">Belongs to the ClpA/ClpB family. Torsin subfamily.</text>
</comment>
<gene>
    <name evidence="3" type="ORF">PSYICH_LOCUS9608</name>
</gene>
<organism evidence="3 4">
    <name type="scientific">Psylliodes chrysocephalus</name>
    <dbReference type="NCBI Taxonomy" id="3402493"/>
    <lineage>
        <taxon>Eukaryota</taxon>
        <taxon>Metazoa</taxon>
        <taxon>Ecdysozoa</taxon>
        <taxon>Arthropoda</taxon>
        <taxon>Hexapoda</taxon>
        <taxon>Insecta</taxon>
        <taxon>Pterygota</taxon>
        <taxon>Neoptera</taxon>
        <taxon>Endopterygota</taxon>
        <taxon>Coleoptera</taxon>
        <taxon>Polyphaga</taxon>
        <taxon>Cucujiformia</taxon>
        <taxon>Chrysomeloidea</taxon>
        <taxon>Chrysomelidae</taxon>
        <taxon>Galerucinae</taxon>
        <taxon>Alticini</taxon>
        <taxon>Psylliodes</taxon>
    </lineage>
</organism>
<evidence type="ECO:0000256" key="2">
    <source>
        <dbReference type="SAM" id="SignalP"/>
    </source>
</evidence>
<dbReference type="GO" id="GO:0005524">
    <property type="term" value="F:ATP binding"/>
    <property type="evidence" value="ECO:0007669"/>
    <property type="project" value="InterPro"/>
</dbReference>
<sequence>MPDNNIRTILLLTLFLLCIKCINTWSYNPLCLVTECCNNDYIIDDVNSLRSTLRSRVFGQHLVETAVHAIWSHLHYHSQKPLTLSFHGWAGGGKNYVATFIAESLYKKGLQSKYVHNFIGRIHFPEVAHSRQYRENLYLWLKGNLTECPRQLFIFDEVHLMPQTVLNALKPLIDYRAMVDKVPYTEAIFIFLSNTGATVINERYHELWSAGKQREEMKLSDFESLISRGAFNEKGGFQFSDAIKANLIDHYIPFLPMQENHIIQCIKDQFTQRGVPSPKQEHIKEVLEFVEWGPDDIKLYSKTGCKRISSKVAVIVAKHYPMRQKREL</sequence>
<keyword evidence="4" id="KW-1185">Reference proteome</keyword>
<dbReference type="GO" id="GO:0005737">
    <property type="term" value="C:cytoplasm"/>
    <property type="evidence" value="ECO:0007669"/>
    <property type="project" value="UniProtKB-ARBA"/>
</dbReference>
<evidence type="ECO:0000256" key="1">
    <source>
        <dbReference type="ARBA" id="ARBA00006235"/>
    </source>
</evidence>
<dbReference type="AlphaFoldDB" id="A0A9P0D169"/>
<dbReference type="SUPFAM" id="SSF52540">
    <property type="entry name" value="P-loop containing nucleoside triphosphate hydrolases"/>
    <property type="match status" value="1"/>
</dbReference>
<dbReference type="GO" id="GO:0071218">
    <property type="term" value="P:cellular response to misfolded protein"/>
    <property type="evidence" value="ECO:0007669"/>
    <property type="project" value="TreeGrafter"/>
</dbReference>
<dbReference type="InterPro" id="IPR010448">
    <property type="entry name" value="Torsin"/>
</dbReference>
<dbReference type="OrthoDB" id="19623at2759"/>
<dbReference type="PANTHER" id="PTHR10760">
    <property type="entry name" value="TORSIN"/>
    <property type="match status" value="1"/>
</dbReference>
<accession>A0A9P0D169</accession>
<dbReference type="Gene3D" id="3.40.50.300">
    <property type="entry name" value="P-loop containing nucleotide triphosphate hydrolases"/>
    <property type="match status" value="1"/>
</dbReference>
<dbReference type="EMBL" id="OV651815">
    <property type="protein sequence ID" value="CAH1107981.1"/>
    <property type="molecule type" value="Genomic_DNA"/>
</dbReference>
<protein>
    <recommendedName>
        <fullName evidence="5">Torsin</fullName>
    </recommendedName>
</protein>
<name>A0A9P0D169_9CUCU</name>
<feature type="signal peptide" evidence="2">
    <location>
        <begin position="1"/>
        <end position="26"/>
    </location>
</feature>
<evidence type="ECO:0000313" key="4">
    <source>
        <dbReference type="Proteomes" id="UP001153636"/>
    </source>
</evidence>
<reference evidence="3" key="1">
    <citation type="submission" date="2022-01" db="EMBL/GenBank/DDBJ databases">
        <authorList>
            <person name="King R."/>
        </authorList>
    </citation>
    <scope>NUCLEOTIDE SEQUENCE</scope>
</reference>
<dbReference type="GO" id="GO:0016887">
    <property type="term" value="F:ATP hydrolysis activity"/>
    <property type="evidence" value="ECO:0007669"/>
    <property type="project" value="InterPro"/>
</dbReference>
<dbReference type="Pfam" id="PF06309">
    <property type="entry name" value="Torsin"/>
    <property type="match status" value="1"/>
</dbReference>
<feature type="chain" id="PRO_5040126430" description="Torsin" evidence="2">
    <location>
        <begin position="27"/>
        <end position="328"/>
    </location>
</feature>
<evidence type="ECO:0000313" key="3">
    <source>
        <dbReference type="EMBL" id="CAH1107981.1"/>
    </source>
</evidence>
<proteinExistence type="inferred from homology"/>
<keyword evidence="2" id="KW-0732">Signal</keyword>
<dbReference type="PANTHER" id="PTHR10760:SF2">
    <property type="entry name" value="LD13476P-RELATED"/>
    <property type="match status" value="1"/>
</dbReference>
<evidence type="ECO:0008006" key="5">
    <source>
        <dbReference type="Google" id="ProtNLM"/>
    </source>
</evidence>
<dbReference type="GO" id="GO:0012505">
    <property type="term" value="C:endomembrane system"/>
    <property type="evidence" value="ECO:0007669"/>
    <property type="project" value="UniProtKB-ARBA"/>
</dbReference>